<evidence type="ECO:0000259" key="2">
    <source>
        <dbReference type="Pfam" id="PF14361"/>
    </source>
</evidence>
<proteinExistence type="predicted"/>
<evidence type="ECO:0000313" key="4">
    <source>
        <dbReference type="Proteomes" id="UP001321506"/>
    </source>
</evidence>
<dbReference type="Pfam" id="PF14361">
    <property type="entry name" value="RsbRD_N"/>
    <property type="match status" value="1"/>
</dbReference>
<reference evidence="3 4" key="1">
    <citation type="submission" date="2023-04" db="EMBL/GenBank/DDBJ databases">
        <title>Klugiella caeni sp. nov. isolated from the sludge of biochemical tank.</title>
        <authorList>
            <person name="Geng K."/>
        </authorList>
    </citation>
    <scope>NUCLEOTIDE SEQUENCE [LARGE SCALE GENOMIC DNA]</scope>
    <source>
        <strain evidence="3 4">YN-L-19</strain>
    </source>
</reference>
<dbReference type="PANTHER" id="PTHR33744:SF15">
    <property type="entry name" value="CARBOHYDRATE DIACID REGULATOR"/>
    <property type="match status" value="1"/>
</dbReference>
<accession>A0AAW6TAT7</accession>
<dbReference type="AlphaFoldDB" id="A0AAW6TAT7"/>
<dbReference type="InterPro" id="IPR042070">
    <property type="entry name" value="PucR_C-HTH_sf"/>
</dbReference>
<sequence length="384" mass="42621">MASEQGDRRSEAEIWDELVAALEREMPELVEEFMTELTDRGLYEPDAITVEDLRQTAPQTLGMLISRLGGRAPEPKDAELAESLGARRARQGIPLDALTEAVRIDLVIMWRRLRRLAGPEHVALLADRFDLMMAVLDEYVFDVQSSFLREQAALQRDSRLATERDLSRLFNAREITQSVLDRTAMTLGVDVDTVFDLAAFDSDHAERVAAVAERALLAGRVFSYAYRDITCVFWVRGLSDPEPAERLAQIPGVHLNDVALAELPRAARSAHELLNTAGSLERLSGLDAMWAPISAAHLDTIAPGFTSNLLAGLDDLGDYEHDRVVETVRAYLDSGSVKRASETVYCHRNTVVNRLATFRSWTGLDVTVPAQAALAYVALSRHPR</sequence>
<dbReference type="RefSeq" id="WP_281488955.1">
    <property type="nucleotide sequence ID" value="NZ_JASATX010000003.1"/>
</dbReference>
<dbReference type="PANTHER" id="PTHR33744">
    <property type="entry name" value="CARBOHYDRATE DIACID REGULATOR"/>
    <property type="match status" value="1"/>
</dbReference>
<evidence type="ECO:0000313" key="3">
    <source>
        <dbReference type="EMBL" id="MDI2099175.1"/>
    </source>
</evidence>
<dbReference type="InterPro" id="IPR025736">
    <property type="entry name" value="PucR_C-HTH_dom"/>
</dbReference>
<dbReference type="InterPro" id="IPR051448">
    <property type="entry name" value="CdaR-like_regulators"/>
</dbReference>
<protein>
    <submittedName>
        <fullName evidence="3">Helix-turn-helix domain-containing protein</fullName>
    </submittedName>
</protein>
<dbReference type="Pfam" id="PF13556">
    <property type="entry name" value="HTH_30"/>
    <property type="match status" value="1"/>
</dbReference>
<evidence type="ECO:0000259" key="1">
    <source>
        <dbReference type="Pfam" id="PF13556"/>
    </source>
</evidence>
<keyword evidence="4" id="KW-1185">Reference proteome</keyword>
<dbReference type="Gene3D" id="1.10.10.2840">
    <property type="entry name" value="PucR C-terminal helix-turn-helix domain"/>
    <property type="match status" value="1"/>
</dbReference>
<dbReference type="Proteomes" id="UP001321506">
    <property type="component" value="Unassembled WGS sequence"/>
</dbReference>
<feature type="domain" description="RsbT co-antagonist protein RsbRD N-terminal" evidence="2">
    <location>
        <begin position="27"/>
        <end position="158"/>
    </location>
</feature>
<organism evidence="3 4">
    <name type="scientific">Ruicaihuangia caeni</name>
    <dbReference type="NCBI Taxonomy" id="3042517"/>
    <lineage>
        <taxon>Bacteria</taxon>
        <taxon>Bacillati</taxon>
        <taxon>Actinomycetota</taxon>
        <taxon>Actinomycetes</taxon>
        <taxon>Micrococcales</taxon>
        <taxon>Microbacteriaceae</taxon>
        <taxon>Ruicaihuangia</taxon>
    </lineage>
</organism>
<comment type="caution">
    <text evidence="3">The sequence shown here is derived from an EMBL/GenBank/DDBJ whole genome shotgun (WGS) entry which is preliminary data.</text>
</comment>
<name>A0AAW6TAT7_9MICO</name>
<feature type="domain" description="PucR C-terminal helix-turn-helix" evidence="1">
    <location>
        <begin position="325"/>
        <end position="379"/>
    </location>
</feature>
<dbReference type="InterPro" id="IPR025751">
    <property type="entry name" value="RsbRD_N_dom"/>
</dbReference>
<gene>
    <name evidence="3" type="ORF">QF206_09405</name>
</gene>
<dbReference type="EMBL" id="JASATX010000003">
    <property type="protein sequence ID" value="MDI2099175.1"/>
    <property type="molecule type" value="Genomic_DNA"/>
</dbReference>